<comment type="caution">
    <text evidence="2">The sequence shown here is derived from an EMBL/GenBank/DDBJ whole genome shotgun (WGS) entry which is preliminary data.</text>
</comment>
<feature type="compositionally biased region" description="Basic and acidic residues" evidence="1">
    <location>
        <begin position="23"/>
        <end position="32"/>
    </location>
</feature>
<sequence>MRGQSKDIFVCFTKSATQVSFSSHDRDKRTETRSAGGAGGRAVCDSSCCFAALSKRGHAAVNHQVGETWM</sequence>
<dbReference type="Proteomes" id="UP001283361">
    <property type="component" value="Unassembled WGS sequence"/>
</dbReference>
<name>A0AAE1A926_9GAST</name>
<keyword evidence="3" id="KW-1185">Reference proteome</keyword>
<evidence type="ECO:0000256" key="1">
    <source>
        <dbReference type="SAM" id="MobiDB-lite"/>
    </source>
</evidence>
<accession>A0AAE1A926</accession>
<organism evidence="2 3">
    <name type="scientific">Elysia crispata</name>
    <name type="common">lettuce slug</name>
    <dbReference type="NCBI Taxonomy" id="231223"/>
    <lineage>
        <taxon>Eukaryota</taxon>
        <taxon>Metazoa</taxon>
        <taxon>Spiralia</taxon>
        <taxon>Lophotrochozoa</taxon>
        <taxon>Mollusca</taxon>
        <taxon>Gastropoda</taxon>
        <taxon>Heterobranchia</taxon>
        <taxon>Euthyneura</taxon>
        <taxon>Panpulmonata</taxon>
        <taxon>Sacoglossa</taxon>
        <taxon>Placobranchoidea</taxon>
        <taxon>Plakobranchidae</taxon>
        <taxon>Elysia</taxon>
    </lineage>
</organism>
<evidence type="ECO:0000313" key="3">
    <source>
        <dbReference type="Proteomes" id="UP001283361"/>
    </source>
</evidence>
<protein>
    <submittedName>
        <fullName evidence="2">Uncharacterized protein</fullName>
    </submittedName>
</protein>
<evidence type="ECO:0000313" key="2">
    <source>
        <dbReference type="EMBL" id="KAK3782666.1"/>
    </source>
</evidence>
<gene>
    <name evidence="2" type="ORF">RRG08_037670</name>
</gene>
<dbReference type="AlphaFoldDB" id="A0AAE1A926"/>
<reference evidence="2" key="1">
    <citation type="journal article" date="2023" name="G3 (Bethesda)">
        <title>A reference genome for the long-term kleptoplast-retaining sea slug Elysia crispata morphotype clarki.</title>
        <authorList>
            <person name="Eastman K.E."/>
            <person name="Pendleton A.L."/>
            <person name="Shaikh M.A."/>
            <person name="Suttiyut T."/>
            <person name="Ogas R."/>
            <person name="Tomko P."/>
            <person name="Gavelis G."/>
            <person name="Widhalm J.R."/>
            <person name="Wisecaver J.H."/>
        </authorList>
    </citation>
    <scope>NUCLEOTIDE SEQUENCE</scope>
    <source>
        <strain evidence="2">ECLA1</strain>
    </source>
</reference>
<dbReference type="EMBL" id="JAWDGP010002489">
    <property type="protein sequence ID" value="KAK3782666.1"/>
    <property type="molecule type" value="Genomic_DNA"/>
</dbReference>
<feature type="region of interest" description="Disordered" evidence="1">
    <location>
        <begin position="18"/>
        <end position="42"/>
    </location>
</feature>
<proteinExistence type="predicted"/>